<proteinExistence type="inferred from homology"/>
<dbReference type="AlphaFoldDB" id="A0A9Q8ZB27"/>
<dbReference type="Proteomes" id="UP001056012">
    <property type="component" value="Chromosome 4"/>
</dbReference>
<evidence type="ECO:0000313" key="10">
    <source>
        <dbReference type="Proteomes" id="UP001056012"/>
    </source>
</evidence>
<evidence type="ECO:0000256" key="1">
    <source>
        <dbReference type="ARBA" id="ARBA00006249"/>
    </source>
</evidence>
<evidence type="ECO:0000256" key="5">
    <source>
        <dbReference type="ARBA" id="ARBA00022801"/>
    </source>
</evidence>
<dbReference type="VEuPathDB" id="FungiDB:yc1106_06608"/>
<dbReference type="PANTHER" id="PTHR33938">
    <property type="entry name" value="FERULOYL ESTERASE B-RELATED"/>
    <property type="match status" value="1"/>
</dbReference>
<keyword evidence="6" id="KW-0106">Calcium</keyword>
<keyword evidence="10" id="KW-1185">Reference proteome</keyword>
<evidence type="ECO:0000313" key="9">
    <source>
        <dbReference type="EMBL" id="USP79334.1"/>
    </source>
</evidence>
<dbReference type="OrthoDB" id="3039123at2759"/>
<keyword evidence="5 8" id="KW-0378">Hydrolase</keyword>
<dbReference type="InterPro" id="IPR011118">
    <property type="entry name" value="Tannase/feruloyl_esterase"/>
</dbReference>
<evidence type="ECO:0000256" key="3">
    <source>
        <dbReference type="ARBA" id="ARBA00022723"/>
    </source>
</evidence>
<dbReference type="PANTHER" id="PTHR33938:SF2">
    <property type="entry name" value="CARBOXYLIC ESTER HYDROLASE"/>
    <property type="match status" value="1"/>
</dbReference>
<reference evidence="9" key="1">
    <citation type="submission" date="2021-12" db="EMBL/GenBank/DDBJ databases">
        <title>Curvularia clavata genome.</title>
        <authorList>
            <person name="Cao Y."/>
        </authorList>
    </citation>
    <scope>NUCLEOTIDE SEQUENCE</scope>
    <source>
        <strain evidence="9">Yc1106</strain>
    </source>
</reference>
<dbReference type="GO" id="GO:0030600">
    <property type="term" value="F:feruloyl esterase activity"/>
    <property type="evidence" value="ECO:0007669"/>
    <property type="project" value="UniProtKB-ARBA"/>
</dbReference>
<comment type="similarity">
    <text evidence="1 8">Belongs to the tannase family.</text>
</comment>
<keyword evidence="3" id="KW-0479">Metal-binding</keyword>
<dbReference type="SUPFAM" id="SSF53474">
    <property type="entry name" value="alpha/beta-Hydrolases"/>
    <property type="match status" value="1"/>
</dbReference>
<dbReference type="Pfam" id="PF07519">
    <property type="entry name" value="Tannase"/>
    <property type="match status" value="2"/>
</dbReference>
<evidence type="ECO:0000256" key="6">
    <source>
        <dbReference type="ARBA" id="ARBA00022837"/>
    </source>
</evidence>
<protein>
    <recommendedName>
        <fullName evidence="8">Carboxylic ester hydrolase</fullName>
        <ecNumber evidence="8">3.1.1.-</ecNumber>
    </recommendedName>
</protein>
<evidence type="ECO:0000256" key="8">
    <source>
        <dbReference type="RuleBase" id="RU361238"/>
    </source>
</evidence>
<evidence type="ECO:0000256" key="2">
    <source>
        <dbReference type="ARBA" id="ARBA00022487"/>
    </source>
</evidence>
<gene>
    <name evidence="9" type="ORF">yc1106_06608</name>
</gene>
<dbReference type="GO" id="GO:0046872">
    <property type="term" value="F:metal ion binding"/>
    <property type="evidence" value="ECO:0007669"/>
    <property type="project" value="UniProtKB-KW"/>
</dbReference>
<sequence length="538" mass="58810">MKFDSIISSATFAAAANTACNPAAIQALLPTGADLNFARVVAANETFEVPKGDTGYPNSPPNLPALCAISVQVQSIQNSTYGFGLFLPENWNGRFLAVGNGGFAGGINYEDMASGVRYGFAVMSTDTGHNSTVGDGQWAYQHPERIANWGYLAMHGSVVVSKQIVAAYYAENVSYSYYSGCSTGGRQGLKEAEAFPEDFDGILAGAPAWWTTHLQPWTIRVALYNLPETADYHIPASLFAVINAEVLKQCDPQDGLVDNIISNPEGCNFRPEALLCGANSTGNSSHCLSTTQLHTLHNIYSDYVDESNTFFFPGLSKGTEGQPFLVAANAPNSLGSDYPKYFLGLGPEWRFDSYTDAIIALSDKINPGNATVKFDLSAYYKKGGKILSYHGLADPLIPYKSSPYFYNEVYRTLKPKGIDIGSFYKFFDVPGMSHCSGTTPAFNAPWYFAGANQQLQLGDSIYSTPGFENEEHDVLLALVAWVEKGRVPEQIIATKYVNDTTHDKVLRQRPLCMYPTRAEYRGHGDPNEAKNWNCKSLY</sequence>
<organism evidence="9 10">
    <name type="scientific">Curvularia clavata</name>
    <dbReference type="NCBI Taxonomy" id="95742"/>
    <lineage>
        <taxon>Eukaryota</taxon>
        <taxon>Fungi</taxon>
        <taxon>Dikarya</taxon>
        <taxon>Ascomycota</taxon>
        <taxon>Pezizomycotina</taxon>
        <taxon>Dothideomycetes</taxon>
        <taxon>Pleosporomycetidae</taxon>
        <taxon>Pleosporales</taxon>
        <taxon>Pleosporineae</taxon>
        <taxon>Pleosporaceae</taxon>
        <taxon>Curvularia</taxon>
    </lineage>
</organism>
<keyword evidence="4" id="KW-0732">Signal</keyword>
<dbReference type="EC" id="3.1.1.-" evidence="8"/>
<accession>A0A9Q8ZB27</accession>
<keyword evidence="2" id="KW-0719">Serine esterase</keyword>
<name>A0A9Q8ZB27_CURCL</name>
<dbReference type="EMBL" id="CP089277">
    <property type="protein sequence ID" value="USP79334.1"/>
    <property type="molecule type" value="Genomic_DNA"/>
</dbReference>
<evidence type="ECO:0000256" key="4">
    <source>
        <dbReference type="ARBA" id="ARBA00022729"/>
    </source>
</evidence>
<evidence type="ECO:0000256" key="7">
    <source>
        <dbReference type="ARBA" id="ARBA00023157"/>
    </source>
</evidence>
<keyword evidence="7" id="KW-1015">Disulfide bond</keyword>
<dbReference type="InterPro" id="IPR029058">
    <property type="entry name" value="AB_hydrolase_fold"/>
</dbReference>